<keyword evidence="4" id="KW-0732">Signal</keyword>
<keyword evidence="2" id="KW-0328">Glycosyltransferase</keyword>
<keyword evidence="6" id="KW-0325">Glycoprotein</keyword>
<evidence type="ECO:0000256" key="3">
    <source>
        <dbReference type="ARBA" id="ARBA00022679"/>
    </source>
</evidence>
<dbReference type="EC" id="2.4.1.255" evidence="1"/>
<organism evidence="12 13">
    <name type="scientific">Potamilus streckersoni</name>
    <dbReference type="NCBI Taxonomy" id="2493646"/>
    <lineage>
        <taxon>Eukaryota</taxon>
        <taxon>Metazoa</taxon>
        <taxon>Spiralia</taxon>
        <taxon>Lophotrochozoa</taxon>
        <taxon>Mollusca</taxon>
        <taxon>Bivalvia</taxon>
        <taxon>Autobranchia</taxon>
        <taxon>Heteroconchia</taxon>
        <taxon>Palaeoheterodonta</taxon>
        <taxon>Unionida</taxon>
        <taxon>Unionoidea</taxon>
        <taxon>Unionidae</taxon>
        <taxon>Ambleminae</taxon>
        <taxon>Lampsilini</taxon>
        <taxon>Potamilus</taxon>
    </lineage>
</organism>
<evidence type="ECO:0000256" key="7">
    <source>
        <dbReference type="ARBA" id="ARBA00040944"/>
    </source>
</evidence>
<evidence type="ECO:0000259" key="11">
    <source>
        <dbReference type="Pfam" id="PF04577"/>
    </source>
</evidence>
<evidence type="ECO:0000256" key="2">
    <source>
        <dbReference type="ARBA" id="ARBA00022676"/>
    </source>
</evidence>
<proteinExistence type="predicted"/>
<reference evidence="12" key="3">
    <citation type="submission" date="2023-05" db="EMBL/GenBank/DDBJ databases">
        <authorList>
            <person name="Smith C.H."/>
        </authorList>
    </citation>
    <scope>NUCLEOTIDE SEQUENCE</scope>
    <source>
        <strain evidence="12">CHS0354</strain>
        <tissue evidence="12">Mantle</tissue>
    </source>
</reference>
<evidence type="ECO:0000256" key="6">
    <source>
        <dbReference type="ARBA" id="ARBA00023180"/>
    </source>
</evidence>
<comment type="catalytic activity">
    <reaction evidence="10">
        <text>L-threonyl-[protein] + UDP-N-acetyl-alpha-D-glucosamine = 3-O-(N-acetyl-beta-D-glucosaminyl)-L-threonyl-[protein] + UDP + H(+)</text>
        <dbReference type="Rhea" id="RHEA:48908"/>
        <dbReference type="Rhea" id="RHEA-COMP:11060"/>
        <dbReference type="Rhea" id="RHEA-COMP:12252"/>
        <dbReference type="ChEBI" id="CHEBI:15378"/>
        <dbReference type="ChEBI" id="CHEBI:30013"/>
        <dbReference type="ChEBI" id="CHEBI:57705"/>
        <dbReference type="ChEBI" id="CHEBI:58223"/>
        <dbReference type="ChEBI" id="CHEBI:90840"/>
        <dbReference type="EC" id="2.4.1.255"/>
    </reaction>
</comment>
<name>A0AAE0VNM8_9BIVA</name>
<reference evidence="12" key="1">
    <citation type="journal article" date="2021" name="Genome Biol. Evol.">
        <title>A High-Quality Reference Genome for a Parasitic Bivalve with Doubly Uniparental Inheritance (Bivalvia: Unionida).</title>
        <authorList>
            <person name="Smith C.H."/>
        </authorList>
    </citation>
    <scope>NUCLEOTIDE SEQUENCE</scope>
    <source>
        <strain evidence="12">CHS0354</strain>
    </source>
</reference>
<dbReference type="AlphaFoldDB" id="A0AAE0VNM8"/>
<gene>
    <name evidence="12" type="ORF">CHS0354_023483</name>
</gene>
<evidence type="ECO:0000256" key="10">
    <source>
        <dbReference type="ARBA" id="ARBA00049432"/>
    </source>
</evidence>
<evidence type="ECO:0000256" key="1">
    <source>
        <dbReference type="ARBA" id="ARBA00011970"/>
    </source>
</evidence>
<dbReference type="PANTHER" id="PTHR20961:SF148">
    <property type="entry name" value="EGF DOMAIN-SPECIFIC O-LINKED N-ACETYLGLUCOSAMINE TRANSFERASE"/>
    <property type="match status" value="1"/>
</dbReference>
<keyword evidence="3" id="KW-0808">Transferase</keyword>
<keyword evidence="5" id="KW-0256">Endoplasmic reticulum</keyword>
<evidence type="ECO:0000256" key="5">
    <source>
        <dbReference type="ARBA" id="ARBA00022824"/>
    </source>
</evidence>
<reference evidence="12" key="2">
    <citation type="journal article" date="2021" name="Genome Biol. Evol.">
        <title>Developing a high-quality reference genome for a parasitic bivalve with doubly uniparental inheritance (Bivalvia: Unionida).</title>
        <authorList>
            <person name="Smith C.H."/>
        </authorList>
    </citation>
    <scope>NUCLEOTIDE SEQUENCE</scope>
    <source>
        <strain evidence="12">CHS0354</strain>
        <tissue evidence="12">Mantle</tissue>
    </source>
</reference>
<dbReference type="PROSITE" id="PS51257">
    <property type="entry name" value="PROKAR_LIPOPROTEIN"/>
    <property type="match status" value="1"/>
</dbReference>
<dbReference type="EMBL" id="JAEAOA010001415">
    <property type="protein sequence ID" value="KAK3584893.1"/>
    <property type="molecule type" value="Genomic_DNA"/>
</dbReference>
<sequence length="521" mass="61232">MTWKCKMILVIVTLFYTGLGCYGYNWDEIKLYPEHIPFFFNNNPEIKNLCSVNETCPYKVALSMTKCWGYEKNCNVSNRMKTPLCDVEGQDGTVNLTSQLDMFWKQADFGYVNERLNEMKTLCTPNIQNDSSLDCVKYAQFCRGKNIYFDFRGANISQSKLRYREDIFKAGQIGGHCTLNKEALVAEKYENGLESWYPELEQFSTLKFIPNQRPQCEIVFHKPTYFVKLSSGISMYHRFCDIINLYIAQHLNNSFSTDVNIIMWDTSYLVFKDLFQSTWDTFTDHPVRPLRYYDAKRVCIKEVVFTFLPRMENGIYCKMPTVPGCQGSSMVHAFSQHLMHRLNISQEGPTKHSIRITLLSVNTRFKNILNRNEIIARLKTIKDAELKFVEYNVTMPFLEQIKISHNSDIFIGMNGEGLTHLLFQPDWAVIFEIHNCGDQFTYFNLSRLRGIKYMTWEKKEKMVQEDINRQPTTTNPELSNYSFDEFEFMRLIFKAAHYIRTNPNFIAAWKQKYGRRRMPAK</sequence>
<evidence type="ECO:0000313" key="13">
    <source>
        <dbReference type="Proteomes" id="UP001195483"/>
    </source>
</evidence>
<evidence type="ECO:0000256" key="8">
    <source>
        <dbReference type="ARBA" id="ARBA00042574"/>
    </source>
</evidence>
<accession>A0AAE0VNM8</accession>
<dbReference type="GO" id="GO:0097363">
    <property type="term" value="F:protein O-acetylglucosaminyltransferase activity"/>
    <property type="evidence" value="ECO:0007669"/>
    <property type="project" value="UniProtKB-EC"/>
</dbReference>
<comment type="catalytic activity">
    <reaction evidence="9">
        <text>L-seryl-[protein] + UDP-N-acetyl-alpha-D-glucosamine = 3-O-(N-acetyl-beta-D-glucosaminyl)-L-seryl-[protein] + UDP + H(+)</text>
        <dbReference type="Rhea" id="RHEA:48904"/>
        <dbReference type="Rhea" id="RHEA-COMP:9863"/>
        <dbReference type="Rhea" id="RHEA-COMP:12251"/>
        <dbReference type="ChEBI" id="CHEBI:15378"/>
        <dbReference type="ChEBI" id="CHEBI:29999"/>
        <dbReference type="ChEBI" id="CHEBI:57705"/>
        <dbReference type="ChEBI" id="CHEBI:58223"/>
        <dbReference type="ChEBI" id="CHEBI:90838"/>
        <dbReference type="EC" id="2.4.1.255"/>
    </reaction>
</comment>
<dbReference type="Pfam" id="PF04577">
    <property type="entry name" value="Glyco_transf_61"/>
    <property type="match status" value="1"/>
</dbReference>
<feature type="domain" description="Glycosyltransferase 61 catalytic" evidence="11">
    <location>
        <begin position="307"/>
        <end position="430"/>
    </location>
</feature>
<dbReference type="PANTHER" id="PTHR20961">
    <property type="entry name" value="GLYCOSYLTRANSFERASE"/>
    <property type="match status" value="1"/>
</dbReference>
<keyword evidence="13" id="KW-1185">Reference proteome</keyword>
<dbReference type="InterPro" id="IPR007657">
    <property type="entry name" value="Glycosyltransferase_61"/>
</dbReference>
<evidence type="ECO:0000313" key="12">
    <source>
        <dbReference type="EMBL" id="KAK3584893.1"/>
    </source>
</evidence>
<evidence type="ECO:0000256" key="4">
    <source>
        <dbReference type="ARBA" id="ARBA00022729"/>
    </source>
</evidence>
<evidence type="ECO:0000256" key="9">
    <source>
        <dbReference type="ARBA" id="ARBA00048317"/>
    </source>
</evidence>
<protein>
    <recommendedName>
        <fullName evidence="7">EGF domain-specific O-linked N-acetylglucosamine transferase</fullName>
        <ecNumber evidence="1">2.4.1.255</ecNumber>
    </recommendedName>
    <alternativeName>
        <fullName evidence="8">Extracellular O-linked N-acetylglucosamine transferase</fullName>
    </alternativeName>
</protein>
<dbReference type="InterPro" id="IPR049625">
    <property type="entry name" value="Glyco_transf_61_cat"/>
</dbReference>
<dbReference type="GO" id="GO:0005788">
    <property type="term" value="C:endoplasmic reticulum lumen"/>
    <property type="evidence" value="ECO:0007669"/>
    <property type="project" value="TreeGrafter"/>
</dbReference>
<dbReference type="Proteomes" id="UP001195483">
    <property type="component" value="Unassembled WGS sequence"/>
</dbReference>
<comment type="caution">
    <text evidence="12">The sequence shown here is derived from an EMBL/GenBank/DDBJ whole genome shotgun (WGS) entry which is preliminary data.</text>
</comment>